<proteinExistence type="predicted"/>
<reference evidence="1" key="6">
    <citation type="journal article" date="2017" name="Nat. Commun.">
        <title>Evolutionary dynamics and genomic features of the Elizabethkingia anophelis 2015 to 2016 Wisconsin outbreak strain.</title>
        <authorList>
            <person name="Perrin A."/>
            <person name="Larsonneur E."/>
            <person name="Nicholson A.C."/>
            <person name="Edwards D.J."/>
            <person name="Gundlach K.M."/>
            <person name="Whitney A.M."/>
            <person name="Gulvik C.A."/>
            <person name="Bell M.E."/>
            <person name="Rendueles O."/>
            <person name="Cury J."/>
            <person name="Hugon P."/>
            <person name="Clermont D."/>
            <person name="Enouf V."/>
            <person name="Loparev V."/>
            <person name="Juieng P."/>
            <person name="Monson T."/>
            <person name="Warshauer D."/>
            <person name="Elbadawi L.I."/>
            <person name="Walters M.S."/>
            <person name="Crist M.B."/>
            <person name="Noble-Wang J."/>
            <person name="Borlaug G."/>
            <person name="Rocha E.P.C."/>
            <person name="Criscuolo A."/>
            <person name="Touchon M."/>
            <person name="Davis J.P."/>
            <person name="Holt K.E."/>
            <person name="McQuiston J.R."/>
            <person name="Brisse S."/>
        </authorList>
    </citation>
    <scope>NUCLEOTIDE SEQUENCE</scope>
</reference>
<reference evidence="1" key="5">
    <citation type="journal article" date="2017" name="Genome Announc.">
        <title>Complete Circularized Genome Sequences of Four Strains of Elizabethkingia anophelis, Including Two Novel Strains Isolated from Wild-Caught Anopheles sinensis.</title>
        <authorList>
            <person name="Pei D."/>
            <person name="Nicholson A.C."/>
            <person name="Jiang J."/>
            <person name="Chen H."/>
            <person name="Whitney A.M."/>
            <person name="Villarma A."/>
            <person name="Bell M."/>
            <person name="Humrighouse B."/>
            <person name="Rowe L.A."/>
            <person name="Sheth M."/>
            <person name="Batra D."/>
            <person name="Juieng P."/>
            <person name="Loparev V.N."/>
            <person name="McQuiston J.R."/>
            <person name="Lan Y."/>
            <person name="Ma Y."/>
            <person name="Xu J."/>
        </authorList>
    </citation>
    <scope>NUCLEOTIDE SEQUENCE</scope>
</reference>
<dbReference type="AlphaFoldDB" id="A0A455ZF14"/>
<dbReference type="RefSeq" id="WP_158667000.1">
    <property type="nucleotide sequence ID" value="NZ_CP016372.1"/>
</dbReference>
<dbReference type="EMBL" id="BK010603">
    <property type="protein sequence ID" value="DAC75350.1"/>
    <property type="molecule type" value="Genomic_DNA"/>
</dbReference>
<reference evidence="1" key="8">
    <citation type="journal article" date="2018" name="J. ISSAAS">
        <title>In Silico Identification of Three Types of Integrative and Conjugative Elements (ICEs) in Elizabethkingia anophelis Strains Isolated from Around the World.</title>
        <authorList>
            <person name="Xu J."/>
            <person name="Pei D."/>
            <person name="Nicholson A."/>
            <person name="Lan Y."/>
            <person name="Xia Q."/>
        </authorList>
    </citation>
    <scope>NUCLEOTIDE SEQUENCE</scope>
</reference>
<reference evidence="1" key="4">
    <citation type="journal article" date="2016" name="Sci. Rep.">
        <title>Genomic epidemiology and global diversity of the emerging bacterial pathogen Elizabethkingia anophelis.</title>
        <authorList>
            <person name="Breurec S."/>
            <person name="Criscuolo A."/>
            <person name="Diancourt L."/>
            <person name="Rendueles O."/>
            <person name="Vandenbogaert M."/>
            <person name="Passet V."/>
            <person name="Caro V."/>
            <person name="Rocha E.P."/>
            <person name="Touchon M."/>
            <person name="Brisse S."/>
        </authorList>
    </citation>
    <scope>NUCLEOTIDE SEQUENCE</scope>
</reference>
<protein>
    <submittedName>
        <fullName evidence="1">Uncharacterized protein</fullName>
    </submittedName>
</protein>
<reference evidence="1" key="2">
    <citation type="journal article" date="2014" name="PLoS ONE">
        <title>Insights from the genome annotation of Elizabethkingia anophelis from the malaria vector Anopheles gambiae.</title>
        <authorList>
            <person name="Kukutla P."/>
            <person name="Lindberg B.G."/>
            <person name="Pei D."/>
            <person name="Rayl M."/>
            <person name="Yu W."/>
            <person name="Steritz M."/>
            <person name="Faye I."/>
            <person name="Xu J."/>
        </authorList>
    </citation>
    <scope>NUCLEOTIDE SEQUENCE</scope>
</reference>
<reference evidence="1" key="1">
    <citation type="journal article" date="2014" name="Genome Biol. Evol.">
        <title>Comparative genomic analysis of malaria mosquito vector-associated novel pathogen Elizabethkingia anophelis.</title>
        <authorList>
            <person name="Teo J."/>
            <person name="Tan S.Y."/>
            <person name="Liu Y."/>
            <person name="Tay M."/>
            <person name="Ding Y."/>
            <person name="Li Y."/>
            <person name="Kjelleberg S."/>
            <person name="Givskov M."/>
            <person name="Lin R.T."/>
            <person name="Yang L."/>
        </authorList>
    </citation>
    <scope>NUCLEOTIDE SEQUENCE</scope>
</reference>
<name>A0A455ZF14_9FLAO</name>
<sequence length="53" mass="6182">MGEFRVFIRENDLGKIRKLISDSENVITEDEIRGTVTILNTISRLAMKEFLIR</sequence>
<reference evidence="1" key="3">
    <citation type="journal article" date="2016" name="Genome Announc.">
        <title>Complete Genome Sequences of Four Strains from the 2015-2016 Elizabethkingia anophelis Outbreak.</title>
        <authorList>
            <person name="Nicholson A.C."/>
            <person name="Whitney A.M."/>
            <person name="Emery B.D."/>
            <person name="Bell M.E."/>
            <person name="Gartin J.T."/>
            <person name="Humrighouse B.W."/>
            <person name="Loparev V.N."/>
            <person name="Batra D."/>
            <person name="Sheth M."/>
            <person name="Rowe L.A."/>
            <person name="Juieng P."/>
            <person name="Knipe K."/>
            <person name="Gulvik C."/>
            <person name="McQuiston J.R."/>
        </authorList>
    </citation>
    <scope>NUCLEOTIDE SEQUENCE</scope>
</reference>
<organism evidence="1">
    <name type="scientific">Elizabethkingia anophelis</name>
    <dbReference type="NCBI Taxonomy" id="1117645"/>
    <lineage>
        <taxon>Bacteria</taxon>
        <taxon>Pseudomonadati</taxon>
        <taxon>Bacteroidota</taxon>
        <taxon>Flavobacteriia</taxon>
        <taxon>Flavobacteriales</taxon>
        <taxon>Weeksellaceae</taxon>
        <taxon>Elizabethkingia</taxon>
    </lineage>
</organism>
<reference evidence="1" key="7">
    <citation type="journal article" date="2017" name="Sci. Rep.">
        <title>Genomic features, phylogenetic relationships, and comparative genomics of Elizabethkingia anophelis strain EM361-97 isolated in Taiwan.</title>
        <authorList>
            <person name="Lin J.N."/>
            <person name="Lai C.H."/>
            <person name="Yang C.H."/>
            <person name="Huang Y.H."/>
            <person name="Lin H.H."/>
        </authorList>
    </citation>
    <scope>NUCLEOTIDE SEQUENCE</scope>
</reference>
<evidence type="ECO:0000313" key="1">
    <source>
        <dbReference type="EMBL" id="DAC75350.1"/>
    </source>
</evidence>
<accession>A0A455ZF14</accession>
<gene>
    <name evidence="1" type="primary">ICEEaII(10)_JM-87_35224_35385</name>
</gene>